<name>A0ABN8P3S8_9CNID</name>
<keyword evidence="2" id="KW-1185">Reference proteome</keyword>
<proteinExistence type="predicted"/>
<gene>
    <name evidence="1" type="ORF">PLOB_00036352</name>
</gene>
<evidence type="ECO:0000313" key="1">
    <source>
        <dbReference type="EMBL" id="CAH3131949.1"/>
    </source>
</evidence>
<evidence type="ECO:0000313" key="2">
    <source>
        <dbReference type="Proteomes" id="UP001159405"/>
    </source>
</evidence>
<sequence>MAASSVNCEAAFLNFYAEFGRNRFGKTPQGLTNLLRTAGRKPGEIAERMLHRIYSRLYKIMWHGCKIGRGQFTGGQPTFVFPECVKKVVCTIIQEDVRDYKDPVGPHKYQTSLKSREDDDSSLKAVRTVFEPSSELVNLFNDRLSITFTNDAH</sequence>
<reference evidence="1 2" key="1">
    <citation type="submission" date="2022-05" db="EMBL/GenBank/DDBJ databases">
        <authorList>
            <consortium name="Genoscope - CEA"/>
            <person name="William W."/>
        </authorList>
    </citation>
    <scope>NUCLEOTIDE SEQUENCE [LARGE SCALE GENOMIC DNA]</scope>
</reference>
<dbReference type="EMBL" id="CALNXK010000050">
    <property type="protein sequence ID" value="CAH3131949.1"/>
    <property type="molecule type" value="Genomic_DNA"/>
</dbReference>
<protein>
    <submittedName>
        <fullName evidence="1">Uncharacterized protein</fullName>
    </submittedName>
</protein>
<dbReference type="Proteomes" id="UP001159405">
    <property type="component" value="Unassembled WGS sequence"/>
</dbReference>
<accession>A0ABN8P3S8</accession>
<comment type="caution">
    <text evidence="1">The sequence shown here is derived from an EMBL/GenBank/DDBJ whole genome shotgun (WGS) entry which is preliminary data.</text>
</comment>
<organism evidence="1 2">
    <name type="scientific">Porites lobata</name>
    <dbReference type="NCBI Taxonomy" id="104759"/>
    <lineage>
        <taxon>Eukaryota</taxon>
        <taxon>Metazoa</taxon>
        <taxon>Cnidaria</taxon>
        <taxon>Anthozoa</taxon>
        <taxon>Hexacorallia</taxon>
        <taxon>Scleractinia</taxon>
        <taxon>Fungiina</taxon>
        <taxon>Poritidae</taxon>
        <taxon>Porites</taxon>
    </lineage>
</organism>